<comment type="caution">
    <text evidence="2">The sequence shown here is derived from an EMBL/GenBank/DDBJ whole genome shotgun (WGS) entry which is preliminary data.</text>
</comment>
<dbReference type="RefSeq" id="WP_284136870.1">
    <property type="nucleotide sequence ID" value="NZ_JASJUT010000003.1"/>
</dbReference>
<dbReference type="EMBL" id="JASJUT010000003">
    <property type="protein sequence ID" value="MDK2595020.1"/>
    <property type="molecule type" value="Genomic_DNA"/>
</dbReference>
<organism evidence="2 3">
    <name type="scientific">Pseudoalteromonas obscura</name>
    <dbReference type="NCBI Taxonomy" id="3048491"/>
    <lineage>
        <taxon>Bacteria</taxon>
        <taxon>Pseudomonadati</taxon>
        <taxon>Pseudomonadota</taxon>
        <taxon>Gammaproteobacteria</taxon>
        <taxon>Alteromonadales</taxon>
        <taxon>Pseudoalteromonadaceae</taxon>
        <taxon>Pseudoalteromonas</taxon>
    </lineage>
</organism>
<dbReference type="InterPro" id="IPR016181">
    <property type="entry name" value="Acyl_CoA_acyltransferase"/>
</dbReference>
<accession>A0ABT7EIZ0</accession>
<keyword evidence="2" id="KW-0012">Acyltransferase</keyword>
<proteinExistence type="predicted"/>
<dbReference type="SUPFAM" id="SSF55729">
    <property type="entry name" value="Acyl-CoA N-acyltransferases (Nat)"/>
    <property type="match status" value="1"/>
</dbReference>
<dbReference type="EC" id="2.3.1.-" evidence="2"/>
<reference evidence="2 3" key="1">
    <citation type="submission" date="2023-05" db="EMBL/GenBank/DDBJ databases">
        <title>Pseudoalteromonas ardens sp. nov., Pseudoalteromonas obscura sp. nov., and Pseudoalteromonas umbrosa sp. nov., isolated from the coral Montipora capitata.</title>
        <authorList>
            <person name="Thomas E.M."/>
            <person name="Smith E.M."/>
            <person name="Papke E."/>
            <person name="Shlafstein M.D."/>
            <person name="Oline D.K."/>
            <person name="Videau P."/>
            <person name="Saw J.H."/>
            <person name="Strangman W.K."/>
            <person name="Ushijima B."/>
        </authorList>
    </citation>
    <scope>NUCLEOTIDE SEQUENCE [LARGE SCALE GENOMIC DNA]</scope>
    <source>
        <strain evidence="2 3">P94</strain>
    </source>
</reference>
<dbReference type="Proteomes" id="UP001231915">
    <property type="component" value="Unassembled WGS sequence"/>
</dbReference>
<dbReference type="GO" id="GO:0016746">
    <property type="term" value="F:acyltransferase activity"/>
    <property type="evidence" value="ECO:0007669"/>
    <property type="project" value="UniProtKB-KW"/>
</dbReference>
<evidence type="ECO:0000313" key="3">
    <source>
        <dbReference type="Proteomes" id="UP001231915"/>
    </source>
</evidence>
<keyword evidence="2" id="KW-0808">Transferase</keyword>
<dbReference type="PROSITE" id="PS51186">
    <property type="entry name" value="GNAT"/>
    <property type="match status" value="1"/>
</dbReference>
<evidence type="ECO:0000259" key="1">
    <source>
        <dbReference type="PROSITE" id="PS51186"/>
    </source>
</evidence>
<evidence type="ECO:0000313" key="2">
    <source>
        <dbReference type="EMBL" id="MDK2595020.1"/>
    </source>
</evidence>
<feature type="domain" description="N-acetyltransferase" evidence="1">
    <location>
        <begin position="1"/>
        <end position="134"/>
    </location>
</feature>
<dbReference type="CDD" id="cd04301">
    <property type="entry name" value="NAT_SF"/>
    <property type="match status" value="1"/>
</dbReference>
<dbReference type="Pfam" id="PF13508">
    <property type="entry name" value="Acetyltransf_7"/>
    <property type="match status" value="1"/>
</dbReference>
<dbReference type="Gene3D" id="3.40.630.30">
    <property type="match status" value="1"/>
</dbReference>
<protein>
    <submittedName>
        <fullName evidence="2">GNAT family N-acetyltransferase</fullName>
        <ecNumber evidence="2">2.3.1.-</ecNumber>
    </submittedName>
</protein>
<name>A0ABT7EIZ0_9GAMM</name>
<keyword evidence="3" id="KW-1185">Reference proteome</keyword>
<gene>
    <name evidence="2" type="ORF">QNM18_08195</name>
</gene>
<dbReference type="InterPro" id="IPR000182">
    <property type="entry name" value="GNAT_dom"/>
</dbReference>
<sequence>MEYLEIKSNEIPIELLLEADPSKENILTYLSGSWCFVATTRGKILAACIVKPQRAELAEIYNISVYPVYQGQGIGSKLLKFTISELSKRGIRRIELGTGTFGYQLTYYQRIGFRVASVSKDYFLEHYDMPIFENGIQHKDMLRLYIQI</sequence>